<evidence type="ECO:0000256" key="4">
    <source>
        <dbReference type="ARBA" id="ARBA00022807"/>
    </source>
</evidence>
<dbReference type="InterPro" id="IPR051794">
    <property type="entry name" value="PG_Endopeptidase_C40"/>
</dbReference>
<dbReference type="Proteomes" id="UP000281192">
    <property type="component" value="Chromosome"/>
</dbReference>
<feature type="domain" description="NlpC/P60" evidence="5">
    <location>
        <begin position="153"/>
        <end position="285"/>
    </location>
</feature>
<dbReference type="GO" id="GO:0006508">
    <property type="term" value="P:proteolysis"/>
    <property type="evidence" value="ECO:0007669"/>
    <property type="project" value="UniProtKB-KW"/>
</dbReference>
<dbReference type="Gene3D" id="2.30.30.40">
    <property type="entry name" value="SH3 Domains"/>
    <property type="match status" value="1"/>
</dbReference>
<dbReference type="InterPro" id="IPR038765">
    <property type="entry name" value="Papain-like_cys_pep_sf"/>
</dbReference>
<dbReference type="GO" id="GO:0008234">
    <property type="term" value="F:cysteine-type peptidase activity"/>
    <property type="evidence" value="ECO:0007669"/>
    <property type="project" value="UniProtKB-KW"/>
</dbReference>
<dbReference type="SUPFAM" id="SSF54001">
    <property type="entry name" value="Cysteine proteinases"/>
    <property type="match status" value="1"/>
</dbReference>
<evidence type="ECO:0000313" key="9">
    <source>
        <dbReference type="Proteomes" id="UP000281192"/>
    </source>
</evidence>
<comment type="similarity">
    <text evidence="1">Belongs to the peptidase C40 family.</text>
</comment>
<dbReference type="OrthoDB" id="9813368at2"/>
<dbReference type="InterPro" id="IPR000064">
    <property type="entry name" value="NLP_P60_dom"/>
</dbReference>
<dbReference type="InterPro" id="IPR041382">
    <property type="entry name" value="SH3_16"/>
</dbReference>
<evidence type="ECO:0000313" key="6">
    <source>
        <dbReference type="EMBL" id="AYV49433.1"/>
    </source>
</evidence>
<dbReference type="Gene3D" id="3.90.1720.10">
    <property type="entry name" value="endopeptidase domain like (from Nostoc punctiforme)"/>
    <property type="match status" value="1"/>
</dbReference>
<gene>
    <name evidence="6" type="ORF">C1707_02865</name>
    <name evidence="7" type="ORF">CFHF_03305</name>
</gene>
<evidence type="ECO:0000313" key="8">
    <source>
        <dbReference type="Proteomes" id="UP000234483"/>
    </source>
</evidence>
<evidence type="ECO:0000313" key="7">
    <source>
        <dbReference type="EMBL" id="PLR19280.1"/>
    </source>
</evidence>
<evidence type="ECO:0000256" key="1">
    <source>
        <dbReference type="ARBA" id="ARBA00007074"/>
    </source>
</evidence>
<evidence type="ECO:0000256" key="2">
    <source>
        <dbReference type="ARBA" id="ARBA00022670"/>
    </source>
</evidence>
<evidence type="ECO:0000259" key="5">
    <source>
        <dbReference type="PROSITE" id="PS51935"/>
    </source>
</evidence>
<dbReference type="Proteomes" id="UP000234483">
    <property type="component" value="Unassembled WGS sequence"/>
</dbReference>
<dbReference type="PROSITE" id="PS51935">
    <property type="entry name" value="NLPC_P60"/>
    <property type="match status" value="1"/>
</dbReference>
<protein>
    <submittedName>
        <fullName evidence="7">Hydrolase Nlp/P60</fullName>
    </submittedName>
</protein>
<evidence type="ECO:0000256" key="3">
    <source>
        <dbReference type="ARBA" id="ARBA00022801"/>
    </source>
</evidence>
<dbReference type="PANTHER" id="PTHR47359:SF3">
    <property type="entry name" value="NLP_P60 DOMAIN-CONTAINING PROTEIN-RELATED"/>
    <property type="match status" value="1"/>
</dbReference>
<dbReference type="EMBL" id="CP026100">
    <property type="protein sequence ID" value="AYV49433.1"/>
    <property type="molecule type" value="Genomic_DNA"/>
</dbReference>
<name>A0A2N5CZP5_9CAUL</name>
<sequence>MMDPRLTLARPDLADVALQGIVAAERYEAPKRRQVATPTAALRKAPAADAEQWNQLLFGERFAVLDVKDGFAWGQAARDGYVGWVAEADLAPVGEPATHQVAVLRTYAFGAPDIKSRPQGLYSLNALVTIEAREGRFAKAAGAGWFVEAHLAPIGLAAAVDPAEVALGFLGAPYQWGGRESLGLDCSGLVQQALAASGQAVPRDTDMQFSFFEAIEEADRRRGDLVFWKGHVAILLDRDTIVHANAHHMAVAIEPLAEAIARIDAAGVGRPTGWRRARTSPPSVA</sequence>
<keyword evidence="9" id="KW-1185">Reference proteome</keyword>
<dbReference type="EMBL" id="PJRQ01000008">
    <property type="protein sequence ID" value="PLR19280.1"/>
    <property type="molecule type" value="Genomic_DNA"/>
</dbReference>
<organism evidence="7 8">
    <name type="scientific">Caulobacter flavus</name>
    <dbReference type="NCBI Taxonomy" id="1679497"/>
    <lineage>
        <taxon>Bacteria</taxon>
        <taxon>Pseudomonadati</taxon>
        <taxon>Pseudomonadota</taxon>
        <taxon>Alphaproteobacteria</taxon>
        <taxon>Caulobacterales</taxon>
        <taxon>Caulobacteraceae</taxon>
        <taxon>Caulobacter</taxon>
    </lineage>
</organism>
<accession>A0A2N5CZP5</accession>
<dbReference type="Pfam" id="PF00877">
    <property type="entry name" value="NLPC_P60"/>
    <property type="match status" value="1"/>
</dbReference>
<proteinExistence type="inferred from homology"/>
<dbReference type="Pfam" id="PF18348">
    <property type="entry name" value="SH3_16"/>
    <property type="match status" value="1"/>
</dbReference>
<reference evidence="7 8" key="1">
    <citation type="submission" date="2017-12" db="EMBL/GenBank/DDBJ databases">
        <title>The genome sequence of Caulobacter flavus CGMCC1 15093.</title>
        <authorList>
            <person name="Gao J."/>
            <person name="Mao X."/>
            <person name="Sun J."/>
        </authorList>
    </citation>
    <scope>NUCLEOTIDE SEQUENCE [LARGE SCALE GENOMIC DNA]</scope>
    <source>
        <strain evidence="7 8">CGMCC1 15093</strain>
    </source>
</reference>
<dbReference type="PANTHER" id="PTHR47359">
    <property type="entry name" value="PEPTIDOGLYCAN DL-ENDOPEPTIDASE CWLO"/>
    <property type="match status" value="1"/>
</dbReference>
<dbReference type="AlphaFoldDB" id="A0A2N5CZP5"/>
<reference evidence="6 9" key="2">
    <citation type="submission" date="2018-01" db="EMBL/GenBank/DDBJ databases">
        <title>Complete genome sequence of Caulobacter flavus RHGG3.</title>
        <authorList>
            <person name="Yang E."/>
        </authorList>
    </citation>
    <scope>NUCLEOTIDE SEQUENCE [LARGE SCALE GENOMIC DNA]</scope>
    <source>
        <strain evidence="6 9">RHGG3</strain>
    </source>
</reference>
<dbReference type="KEGG" id="cfh:C1707_02865"/>
<keyword evidence="3 7" id="KW-0378">Hydrolase</keyword>
<keyword evidence="2" id="KW-0645">Protease</keyword>
<keyword evidence="4" id="KW-0788">Thiol protease</keyword>